<evidence type="ECO:0000313" key="1">
    <source>
        <dbReference type="EMBL" id="RPB02890.1"/>
    </source>
</evidence>
<evidence type="ECO:0000313" key="2">
    <source>
        <dbReference type="Proteomes" id="UP000276215"/>
    </source>
</evidence>
<proteinExistence type="predicted"/>
<keyword evidence="2" id="KW-1185">Reference proteome</keyword>
<dbReference type="EMBL" id="ML120365">
    <property type="protein sequence ID" value="RPB02890.1"/>
    <property type="molecule type" value="Genomic_DNA"/>
</dbReference>
<accession>A0A3N4JX22</accession>
<sequence>MNHSEEKWGASSNISVGDGEDIWYKATVEAGEDHTWETWVEVTMPGDQEEELWDETALSGPEEQETLNKTTFIAPPPTSATRVLEALTIYPIFIEVTARLERKDAYALALSCKSILYAFNIEDPVSHRNIISRCTRKCQGPYLWGIPEQVFAPNYKEHEKLVREGSDIDIQACVKKNCLNDACKHCRQPPPFWSELRRRWICGKCLPARQSDGADIPPCSCASAGDIFCLECAIFMHNDDRSYYDLSEYCQSDYTEPADRTVCKNGERRVYNYTCWDCKQMGEPPYDGKFICRWCNGSLPYTDLNPYDIIPHSRESCRFQRSQTQGGGGF</sequence>
<name>A0A3N4JX22_9PEZI</name>
<protein>
    <submittedName>
        <fullName evidence="1">Uncharacterized protein</fullName>
    </submittedName>
</protein>
<dbReference type="Proteomes" id="UP000276215">
    <property type="component" value="Unassembled WGS sequence"/>
</dbReference>
<dbReference type="OrthoDB" id="5458636at2759"/>
<gene>
    <name evidence="1" type="ORF">L873DRAFT_324886</name>
</gene>
<organism evidence="1 2">
    <name type="scientific">Choiromyces venosus 120613-1</name>
    <dbReference type="NCBI Taxonomy" id="1336337"/>
    <lineage>
        <taxon>Eukaryota</taxon>
        <taxon>Fungi</taxon>
        <taxon>Dikarya</taxon>
        <taxon>Ascomycota</taxon>
        <taxon>Pezizomycotina</taxon>
        <taxon>Pezizomycetes</taxon>
        <taxon>Pezizales</taxon>
        <taxon>Tuberaceae</taxon>
        <taxon>Choiromyces</taxon>
    </lineage>
</organism>
<dbReference type="AlphaFoldDB" id="A0A3N4JX22"/>
<reference evidence="1 2" key="1">
    <citation type="journal article" date="2018" name="Nat. Ecol. Evol.">
        <title>Pezizomycetes genomes reveal the molecular basis of ectomycorrhizal truffle lifestyle.</title>
        <authorList>
            <person name="Murat C."/>
            <person name="Payen T."/>
            <person name="Noel B."/>
            <person name="Kuo A."/>
            <person name="Morin E."/>
            <person name="Chen J."/>
            <person name="Kohler A."/>
            <person name="Krizsan K."/>
            <person name="Balestrini R."/>
            <person name="Da Silva C."/>
            <person name="Montanini B."/>
            <person name="Hainaut M."/>
            <person name="Levati E."/>
            <person name="Barry K.W."/>
            <person name="Belfiori B."/>
            <person name="Cichocki N."/>
            <person name="Clum A."/>
            <person name="Dockter R.B."/>
            <person name="Fauchery L."/>
            <person name="Guy J."/>
            <person name="Iotti M."/>
            <person name="Le Tacon F."/>
            <person name="Lindquist E.A."/>
            <person name="Lipzen A."/>
            <person name="Malagnac F."/>
            <person name="Mello A."/>
            <person name="Molinier V."/>
            <person name="Miyauchi S."/>
            <person name="Poulain J."/>
            <person name="Riccioni C."/>
            <person name="Rubini A."/>
            <person name="Sitrit Y."/>
            <person name="Splivallo R."/>
            <person name="Traeger S."/>
            <person name="Wang M."/>
            <person name="Zifcakova L."/>
            <person name="Wipf D."/>
            <person name="Zambonelli A."/>
            <person name="Paolocci F."/>
            <person name="Nowrousian M."/>
            <person name="Ottonello S."/>
            <person name="Baldrian P."/>
            <person name="Spatafora J.W."/>
            <person name="Henrissat B."/>
            <person name="Nagy L.G."/>
            <person name="Aury J.M."/>
            <person name="Wincker P."/>
            <person name="Grigoriev I.V."/>
            <person name="Bonfante P."/>
            <person name="Martin F.M."/>
        </authorList>
    </citation>
    <scope>NUCLEOTIDE SEQUENCE [LARGE SCALE GENOMIC DNA]</scope>
    <source>
        <strain evidence="1 2">120613-1</strain>
    </source>
</reference>